<dbReference type="Gene3D" id="3.40.50.450">
    <property type="match status" value="1"/>
</dbReference>
<dbReference type="Pfam" id="PF03641">
    <property type="entry name" value="Lysine_decarbox"/>
    <property type="match status" value="1"/>
</dbReference>
<comment type="catalytic activity">
    <reaction evidence="1">
        <text>AMP + H2O = D-ribose 5-phosphate + adenine</text>
        <dbReference type="Rhea" id="RHEA:20129"/>
        <dbReference type="ChEBI" id="CHEBI:15377"/>
        <dbReference type="ChEBI" id="CHEBI:16708"/>
        <dbReference type="ChEBI" id="CHEBI:78346"/>
        <dbReference type="ChEBI" id="CHEBI:456215"/>
        <dbReference type="EC" id="3.2.2.4"/>
    </reaction>
</comment>
<dbReference type="RefSeq" id="WP_420245060.1">
    <property type="nucleotide sequence ID" value="NZ_BOPV01000001.1"/>
</dbReference>
<dbReference type="EMBL" id="BOPV01000001">
    <property type="protein sequence ID" value="GIL41544.1"/>
    <property type="molecule type" value="Genomic_DNA"/>
</dbReference>
<organism evidence="4 5">
    <name type="scientific">Roseiterribacter gracilis</name>
    <dbReference type="NCBI Taxonomy" id="2812848"/>
    <lineage>
        <taxon>Bacteria</taxon>
        <taxon>Pseudomonadati</taxon>
        <taxon>Pseudomonadota</taxon>
        <taxon>Alphaproteobacteria</taxon>
        <taxon>Rhodospirillales</taxon>
        <taxon>Roseiterribacteraceae</taxon>
        <taxon>Roseiterribacter</taxon>
    </lineage>
</organism>
<dbReference type="NCBIfam" id="TIGR00730">
    <property type="entry name" value="Rossman fold protein, TIGR00730 family"/>
    <property type="match status" value="1"/>
</dbReference>
<reference evidence="4" key="1">
    <citation type="submission" date="2021-02" db="EMBL/GenBank/DDBJ databases">
        <title>Genome sequence of Rhodospirillales sp. strain TMPK1 isolated from soil.</title>
        <authorList>
            <person name="Nakai R."/>
            <person name="Kusada H."/>
            <person name="Tamaki H."/>
        </authorList>
    </citation>
    <scope>NUCLEOTIDE SEQUENCE</scope>
    <source>
        <strain evidence="4">TMPK1</strain>
    </source>
</reference>
<comment type="caution">
    <text evidence="4">The sequence shown here is derived from an EMBL/GenBank/DDBJ whole genome shotgun (WGS) entry which is preliminary data.</text>
</comment>
<comment type="similarity">
    <text evidence="2 3">Belongs to the LOG family.</text>
</comment>
<dbReference type="PANTHER" id="PTHR31223:SF70">
    <property type="entry name" value="LOG FAMILY PROTEIN YJL055W"/>
    <property type="match status" value="1"/>
</dbReference>
<dbReference type="InterPro" id="IPR031100">
    <property type="entry name" value="LOG_fam"/>
</dbReference>
<evidence type="ECO:0000256" key="1">
    <source>
        <dbReference type="ARBA" id="ARBA00000274"/>
    </source>
</evidence>
<dbReference type="PANTHER" id="PTHR31223">
    <property type="entry name" value="LOG FAMILY PROTEIN YJL055W"/>
    <property type="match status" value="1"/>
</dbReference>
<evidence type="ECO:0000256" key="2">
    <source>
        <dbReference type="ARBA" id="ARBA00006763"/>
    </source>
</evidence>
<dbReference type="InterPro" id="IPR005269">
    <property type="entry name" value="LOG"/>
</dbReference>
<dbReference type="GO" id="GO:0008714">
    <property type="term" value="F:AMP nucleosidase activity"/>
    <property type="evidence" value="ECO:0007669"/>
    <property type="project" value="UniProtKB-EC"/>
</dbReference>
<evidence type="ECO:0000313" key="5">
    <source>
        <dbReference type="Proteomes" id="UP000681075"/>
    </source>
</evidence>
<gene>
    <name evidence="4" type="ORF">TMPK1_37810</name>
</gene>
<evidence type="ECO:0000256" key="3">
    <source>
        <dbReference type="RuleBase" id="RU363015"/>
    </source>
</evidence>
<accession>A0A8S8XG38</accession>
<dbReference type="SUPFAM" id="SSF102405">
    <property type="entry name" value="MCP/YpsA-like"/>
    <property type="match status" value="1"/>
</dbReference>
<dbReference type="EC" id="3.2.2.n1" evidence="3"/>
<dbReference type="AlphaFoldDB" id="A0A8S8XG38"/>
<dbReference type="Proteomes" id="UP000681075">
    <property type="component" value="Unassembled WGS sequence"/>
</dbReference>
<dbReference type="GO" id="GO:0009691">
    <property type="term" value="P:cytokinin biosynthetic process"/>
    <property type="evidence" value="ECO:0007669"/>
    <property type="project" value="UniProtKB-UniRule"/>
</dbReference>
<dbReference type="GO" id="GO:0005829">
    <property type="term" value="C:cytosol"/>
    <property type="evidence" value="ECO:0007669"/>
    <property type="project" value="TreeGrafter"/>
</dbReference>
<keyword evidence="3" id="KW-0378">Hydrolase</keyword>
<keyword evidence="5" id="KW-1185">Reference proteome</keyword>
<name>A0A8S8XG38_9PROT</name>
<proteinExistence type="inferred from homology"/>
<protein>
    <recommendedName>
        <fullName evidence="3">Cytokinin riboside 5'-monophosphate phosphoribohydrolase</fullName>
        <ecNumber evidence="3">3.2.2.n1</ecNumber>
    </recommendedName>
</protein>
<keyword evidence="3" id="KW-0203">Cytokinin biosynthesis</keyword>
<sequence>MHDGAAQVEIPGMSLPASVCVYCGASENVKPIYKDAARAIGTVLGSNGIRTVYGGGKVGLMGIVADAALAAGGEVIGIIPQHIQVKEIAHLALTELHVVDSMHVRKRMMVDRAEAFVVLPGGYGTLDEAFEIITWKQLGLHDRSVIFVNIAGYYDPLLAFVRHALAEGFLTDKHLTLFKVVDRVEDVLAALSSQPEPVQAPETKRM</sequence>
<evidence type="ECO:0000313" key="4">
    <source>
        <dbReference type="EMBL" id="GIL41544.1"/>
    </source>
</evidence>